<proteinExistence type="evidence at transcript level"/>
<dbReference type="InterPro" id="IPR036728">
    <property type="entry name" value="PBP_GOBP_sf"/>
</dbReference>
<dbReference type="SUPFAM" id="SSF47565">
    <property type="entry name" value="Insect pheromone/odorant-binding proteins"/>
    <property type="match status" value="1"/>
</dbReference>
<dbReference type="AlphaFoldDB" id="M4VRA3"/>
<protein>
    <submittedName>
        <fullName evidence="1">Odorant-binding protein 5</fullName>
    </submittedName>
</protein>
<name>M4VRA3_9HYME</name>
<dbReference type="Pfam" id="PF01395">
    <property type="entry name" value="PBP_GOBP"/>
    <property type="match status" value="1"/>
</dbReference>
<dbReference type="InterPro" id="IPR006170">
    <property type="entry name" value="PBP/GOBP"/>
</dbReference>
<reference evidence="1" key="1">
    <citation type="journal article" date="2013" name="Cell. Mol. Life Sci.">
        <title>Odorant-binding proteins and olfactory coding in the solitary bee Osmia cornuta.</title>
        <authorList>
            <person name="Yin X.W."/>
            <person name="Iovinella I."/>
            <person name="Marangoni R."/>
            <person name="Cattonaro F."/>
            <person name="Flamini G."/>
            <person name="Sagona S."/>
            <person name="Zhang L."/>
            <person name="Pelosi P."/>
            <person name="Felicioli A."/>
        </authorList>
    </citation>
    <scope>NUCLEOTIDE SEQUENCE</scope>
    <source>
        <tissue evidence="1">Antennae</tissue>
    </source>
</reference>
<dbReference type="GO" id="GO:0005549">
    <property type="term" value="F:odorant binding"/>
    <property type="evidence" value="ECO:0007669"/>
    <property type="project" value="InterPro"/>
</dbReference>
<organism evidence="1">
    <name type="scientific">Osmia cornuta</name>
    <dbReference type="NCBI Taxonomy" id="185587"/>
    <lineage>
        <taxon>Eukaryota</taxon>
        <taxon>Metazoa</taxon>
        <taxon>Ecdysozoa</taxon>
        <taxon>Arthropoda</taxon>
        <taxon>Hexapoda</taxon>
        <taxon>Insecta</taxon>
        <taxon>Pterygota</taxon>
        <taxon>Neoptera</taxon>
        <taxon>Endopterygota</taxon>
        <taxon>Hymenoptera</taxon>
        <taxon>Apocrita</taxon>
        <taxon>Aculeata</taxon>
        <taxon>Apoidea</taxon>
        <taxon>Anthophila</taxon>
        <taxon>Megachilidae</taxon>
        <taxon>Megachilinae</taxon>
        <taxon>Osmia</taxon>
    </lineage>
</organism>
<dbReference type="EMBL" id="KC464553">
    <property type="protein sequence ID" value="AGI05204.1"/>
    <property type="molecule type" value="mRNA"/>
</dbReference>
<dbReference type="Gene3D" id="1.10.238.20">
    <property type="entry name" value="Pheromone/general odorant binding protein domain"/>
    <property type="match status" value="1"/>
</dbReference>
<sequence>MAVAINAEPDDVYLDLMKDQLIHCAKKNGLTEKTPKEIFYNELERGEEKASCLVECTMKLRSFIKDSKINLDNVQEFLKIVHADEPDLLKQKQKTAVDCFDKVKDIDGCKMAFSYVKCFMEN</sequence>
<dbReference type="CDD" id="cd23992">
    <property type="entry name" value="PBP_GOBP"/>
    <property type="match status" value="1"/>
</dbReference>
<evidence type="ECO:0000313" key="1">
    <source>
        <dbReference type="EMBL" id="AGI05204.1"/>
    </source>
</evidence>
<accession>M4VRA3</accession>